<dbReference type="GO" id="GO:0032259">
    <property type="term" value="P:methylation"/>
    <property type="evidence" value="ECO:0007669"/>
    <property type="project" value="UniProtKB-KW"/>
</dbReference>
<comment type="similarity">
    <text evidence="1">Belongs to the methyltransferase superfamily.</text>
</comment>
<gene>
    <name evidence="5" type="ORF">HY834_02295</name>
</gene>
<name>A0A933L0L6_9HYPH</name>
<dbReference type="CDD" id="cd02440">
    <property type="entry name" value="AdoMet_MTases"/>
    <property type="match status" value="1"/>
</dbReference>
<evidence type="ECO:0000256" key="2">
    <source>
        <dbReference type="ARBA" id="ARBA00022603"/>
    </source>
</evidence>
<sequence>MMSIHAAAATGFEAAADAYARGRPDYPAAIDTWLAATLGLRPGSVVVDLGAGTGKFTARLVATGADIIAIEPVDAMRARLAADLPSVRALAGTAEAIPLPDASVDAVVCAQAFHWFATASALSEIRRVLRPGGRLGLIWNARDETPAWGPALTALVARYEGDTPRFSSGAWRKAFPHPGFGPLEEQRFTHTHAGPPEQVLVDRMLSVSYIASLPAAEQQALAARIRSLAASTPEFANEAEIVVPYVTLAVAARAV</sequence>
<dbReference type="Proteomes" id="UP000782610">
    <property type="component" value="Unassembled WGS sequence"/>
</dbReference>
<dbReference type="PANTHER" id="PTHR44942">
    <property type="entry name" value="METHYLTRANSF_11 DOMAIN-CONTAINING PROTEIN"/>
    <property type="match status" value="1"/>
</dbReference>
<dbReference type="InterPro" id="IPR029063">
    <property type="entry name" value="SAM-dependent_MTases_sf"/>
</dbReference>
<evidence type="ECO:0000256" key="1">
    <source>
        <dbReference type="ARBA" id="ARBA00008361"/>
    </source>
</evidence>
<dbReference type="EMBL" id="JACRAF010000006">
    <property type="protein sequence ID" value="MBI4920553.1"/>
    <property type="molecule type" value="Genomic_DNA"/>
</dbReference>
<evidence type="ECO:0000259" key="4">
    <source>
        <dbReference type="Pfam" id="PF08241"/>
    </source>
</evidence>
<dbReference type="InterPro" id="IPR013216">
    <property type="entry name" value="Methyltransf_11"/>
</dbReference>
<evidence type="ECO:0000313" key="6">
    <source>
        <dbReference type="Proteomes" id="UP000782610"/>
    </source>
</evidence>
<comment type="caution">
    <text evidence="5">The sequence shown here is derived from an EMBL/GenBank/DDBJ whole genome shotgun (WGS) entry which is preliminary data.</text>
</comment>
<dbReference type="Gene3D" id="3.40.50.150">
    <property type="entry name" value="Vaccinia Virus protein VP39"/>
    <property type="match status" value="1"/>
</dbReference>
<dbReference type="AlphaFoldDB" id="A0A933L0L6"/>
<protein>
    <submittedName>
        <fullName evidence="5">Methyltransferase domain-containing protein</fullName>
    </submittedName>
</protein>
<evidence type="ECO:0000313" key="5">
    <source>
        <dbReference type="EMBL" id="MBI4920553.1"/>
    </source>
</evidence>
<keyword evidence="2 5" id="KW-0489">Methyltransferase</keyword>
<dbReference type="SUPFAM" id="SSF53335">
    <property type="entry name" value="S-adenosyl-L-methionine-dependent methyltransferases"/>
    <property type="match status" value="1"/>
</dbReference>
<feature type="domain" description="Methyltransferase type 11" evidence="4">
    <location>
        <begin position="47"/>
        <end position="135"/>
    </location>
</feature>
<evidence type="ECO:0000256" key="3">
    <source>
        <dbReference type="ARBA" id="ARBA00022679"/>
    </source>
</evidence>
<dbReference type="Pfam" id="PF08241">
    <property type="entry name" value="Methyltransf_11"/>
    <property type="match status" value="1"/>
</dbReference>
<keyword evidence="3" id="KW-0808">Transferase</keyword>
<proteinExistence type="inferred from homology"/>
<accession>A0A933L0L6</accession>
<dbReference type="GO" id="GO:0008757">
    <property type="term" value="F:S-adenosylmethionine-dependent methyltransferase activity"/>
    <property type="evidence" value="ECO:0007669"/>
    <property type="project" value="InterPro"/>
</dbReference>
<organism evidence="5 6">
    <name type="scientific">Devosia nanyangense</name>
    <dbReference type="NCBI Taxonomy" id="1228055"/>
    <lineage>
        <taxon>Bacteria</taxon>
        <taxon>Pseudomonadati</taxon>
        <taxon>Pseudomonadota</taxon>
        <taxon>Alphaproteobacteria</taxon>
        <taxon>Hyphomicrobiales</taxon>
        <taxon>Devosiaceae</taxon>
        <taxon>Devosia</taxon>
    </lineage>
</organism>
<dbReference type="PANTHER" id="PTHR44942:SF4">
    <property type="entry name" value="METHYLTRANSFERASE TYPE 11 DOMAIN-CONTAINING PROTEIN"/>
    <property type="match status" value="1"/>
</dbReference>
<dbReference type="InterPro" id="IPR051052">
    <property type="entry name" value="Diverse_substrate_MTase"/>
</dbReference>
<reference evidence="5" key="1">
    <citation type="submission" date="2020-07" db="EMBL/GenBank/DDBJ databases">
        <title>Huge and variable diversity of episymbiotic CPR bacteria and DPANN archaea in groundwater ecosystems.</title>
        <authorList>
            <person name="He C.Y."/>
            <person name="Keren R."/>
            <person name="Whittaker M."/>
            <person name="Farag I.F."/>
            <person name="Doudna J."/>
            <person name="Cate J.H.D."/>
            <person name="Banfield J.F."/>
        </authorList>
    </citation>
    <scope>NUCLEOTIDE SEQUENCE</scope>
    <source>
        <strain evidence="5">NC_groundwater_1586_Pr3_B-0.1um_66_15</strain>
    </source>
</reference>